<gene>
    <name evidence="2" type="ORF">F9B16_01440</name>
</gene>
<dbReference type="RefSeq" id="WP_151537964.1">
    <property type="nucleotide sequence ID" value="NZ_WBMR01000002.1"/>
</dbReference>
<feature type="transmembrane region" description="Helical" evidence="1">
    <location>
        <begin position="72"/>
        <end position="91"/>
    </location>
</feature>
<proteinExistence type="predicted"/>
<dbReference type="Proteomes" id="UP000483004">
    <property type="component" value="Unassembled WGS sequence"/>
</dbReference>
<dbReference type="EMBL" id="WBMR01000002">
    <property type="protein sequence ID" value="KAB2389936.1"/>
    <property type="molecule type" value="Genomic_DNA"/>
</dbReference>
<reference evidence="2 3" key="1">
    <citation type="submission" date="2019-09" db="EMBL/GenBank/DDBJ databases">
        <title>Actinomadura physcomitrii sp. nov., a novel actinomycete isolated from moss [Physcomitrium sphaericum (Ludw) Fuernr].</title>
        <authorList>
            <person name="Liu C."/>
            <person name="Zhuang X."/>
        </authorList>
    </citation>
    <scope>NUCLEOTIDE SEQUENCE [LARGE SCALE GENOMIC DNA]</scope>
    <source>
        <strain evidence="2 3">CYP1-1B</strain>
    </source>
</reference>
<keyword evidence="1" id="KW-1133">Transmembrane helix</keyword>
<evidence type="ECO:0000313" key="2">
    <source>
        <dbReference type="EMBL" id="KAB2389936.1"/>
    </source>
</evidence>
<keyword evidence="3" id="KW-1185">Reference proteome</keyword>
<name>A0A6L3W4Z7_9ACTN</name>
<evidence type="ECO:0000313" key="3">
    <source>
        <dbReference type="Proteomes" id="UP000483004"/>
    </source>
</evidence>
<comment type="caution">
    <text evidence="2">The sequence shown here is derived from an EMBL/GenBank/DDBJ whole genome shotgun (WGS) entry which is preliminary data.</text>
</comment>
<feature type="transmembrane region" description="Helical" evidence="1">
    <location>
        <begin position="138"/>
        <end position="167"/>
    </location>
</feature>
<accession>A0A6L3W4Z7</accession>
<dbReference type="AlphaFoldDB" id="A0A6L3W4Z7"/>
<keyword evidence="1" id="KW-0812">Transmembrane</keyword>
<feature type="transmembrane region" description="Helical" evidence="1">
    <location>
        <begin position="100"/>
        <end position="118"/>
    </location>
</feature>
<sequence length="171" mass="17922">MAEEIQTALSSRIRSAVLSSWLAALLIVATFLPWLSTTQTPKGLGDTLETSRSVDLWRLVEPAASNHVPGTARVAAALIACAVAVIVWVAAEGAAHRQTVVAACTTTAAAAVQGYLVHKVADNADLYSGHEDTDADSVVHHVHIAVGMWATLGLLIIAMLAFIGLYLGGER</sequence>
<feature type="transmembrane region" description="Helical" evidence="1">
    <location>
        <begin position="16"/>
        <end position="35"/>
    </location>
</feature>
<protein>
    <submittedName>
        <fullName evidence="2">Uncharacterized protein</fullName>
    </submittedName>
</protein>
<organism evidence="2 3">
    <name type="scientific">Actinomadura montaniterrae</name>
    <dbReference type="NCBI Taxonomy" id="1803903"/>
    <lineage>
        <taxon>Bacteria</taxon>
        <taxon>Bacillati</taxon>
        <taxon>Actinomycetota</taxon>
        <taxon>Actinomycetes</taxon>
        <taxon>Streptosporangiales</taxon>
        <taxon>Thermomonosporaceae</taxon>
        <taxon>Actinomadura</taxon>
    </lineage>
</organism>
<evidence type="ECO:0000256" key="1">
    <source>
        <dbReference type="SAM" id="Phobius"/>
    </source>
</evidence>
<keyword evidence="1" id="KW-0472">Membrane</keyword>